<dbReference type="AlphaFoldDB" id="A0A1D8B0U1"/>
<organism evidence="2 3">
    <name type="scientific">Pauljensenia hongkongensis</name>
    <dbReference type="NCBI Taxonomy" id="178339"/>
    <lineage>
        <taxon>Bacteria</taxon>
        <taxon>Bacillati</taxon>
        <taxon>Actinomycetota</taxon>
        <taxon>Actinomycetes</taxon>
        <taxon>Actinomycetales</taxon>
        <taxon>Actinomycetaceae</taxon>
        <taxon>Pauljensenia</taxon>
    </lineage>
</organism>
<feature type="transmembrane region" description="Helical" evidence="1">
    <location>
        <begin position="24"/>
        <end position="42"/>
    </location>
</feature>
<name>A0A1D8B0U1_9ACTO</name>
<keyword evidence="1" id="KW-0472">Membrane</keyword>
<evidence type="ECO:0000313" key="2">
    <source>
        <dbReference type="EMBL" id="AOS46771.1"/>
    </source>
</evidence>
<sequence length="154" mass="16109">MTMSIMAVGDNGYDERQVLLRGKISNACLAGVLATVLVNGAVNDAFGPWGPALLQASVVASVWMTVFVVWAMGTGAYFGSGGPASRARFGYLLAAVGAVVAAVQGWRLWGSPEFLERAPTMPVCAFLVVVGVVTFIAERREARGQADARGAEDV</sequence>
<feature type="transmembrane region" description="Helical" evidence="1">
    <location>
        <begin position="54"/>
        <end position="77"/>
    </location>
</feature>
<dbReference type="STRING" id="178339.BH719_01870"/>
<evidence type="ECO:0000256" key="1">
    <source>
        <dbReference type="SAM" id="Phobius"/>
    </source>
</evidence>
<feature type="transmembrane region" description="Helical" evidence="1">
    <location>
        <begin position="89"/>
        <end position="106"/>
    </location>
</feature>
<dbReference type="EMBL" id="CP017298">
    <property type="protein sequence ID" value="AOS46771.1"/>
    <property type="molecule type" value="Genomic_DNA"/>
</dbReference>
<reference evidence="2 3" key="1">
    <citation type="submission" date="2016-09" db="EMBL/GenBank/DDBJ databases">
        <title>Complete genome sequence of Actinomyces hongkongensis HKU8.</title>
        <authorList>
            <person name="Gao Y.-X."/>
            <person name="Zhou Y.-Y."/>
            <person name="Xie Y."/>
            <person name="Wang M."/>
            <person name="Wang S.-J."/>
            <person name="Shen S.-G."/>
        </authorList>
    </citation>
    <scope>NUCLEOTIDE SEQUENCE [LARGE SCALE GENOMIC DNA]</scope>
    <source>
        <strain evidence="2 3">HKU8</strain>
    </source>
</reference>
<keyword evidence="1" id="KW-1133">Transmembrane helix</keyword>
<proteinExistence type="predicted"/>
<gene>
    <name evidence="2" type="ORF">BH719_01870</name>
</gene>
<dbReference type="Proteomes" id="UP000095214">
    <property type="component" value="Chromosome"/>
</dbReference>
<keyword evidence="1" id="KW-0812">Transmembrane</keyword>
<dbReference type="KEGG" id="phon:BH719_01870"/>
<accession>A0A1D8B0U1</accession>
<keyword evidence="3" id="KW-1185">Reference proteome</keyword>
<protein>
    <submittedName>
        <fullName evidence="2">Uncharacterized protein</fullName>
    </submittedName>
</protein>
<evidence type="ECO:0000313" key="3">
    <source>
        <dbReference type="Proteomes" id="UP000095214"/>
    </source>
</evidence>
<feature type="transmembrane region" description="Helical" evidence="1">
    <location>
        <begin position="118"/>
        <end position="137"/>
    </location>
</feature>
<dbReference type="RefSeq" id="WP_034255142.1">
    <property type="nucleotide sequence ID" value="NZ_CP017298.1"/>
</dbReference>